<comment type="caution">
    <text evidence="1">The sequence shown here is derived from an EMBL/GenBank/DDBJ whole genome shotgun (WGS) entry which is preliminary data.</text>
</comment>
<dbReference type="Proteomes" id="UP000673434">
    <property type="component" value="Unassembled WGS sequence"/>
</dbReference>
<dbReference type="InterPro" id="IPR021496">
    <property type="entry name" value="DUF3150"/>
</dbReference>
<evidence type="ECO:0000313" key="2">
    <source>
        <dbReference type="Proteomes" id="UP000673434"/>
    </source>
</evidence>
<reference evidence="1 2" key="1">
    <citation type="submission" date="2021-03" db="EMBL/GenBank/DDBJ databases">
        <authorList>
            <person name="Stanton E."/>
        </authorList>
    </citation>
    <scope>NUCLEOTIDE SEQUENCE [LARGE SCALE GENOMIC DNA]</scope>
    <source>
        <strain evidence="1 2">2020EL-00037</strain>
    </source>
</reference>
<protein>
    <submittedName>
        <fullName evidence="1">DUF3150 domain-containing protein</fullName>
    </submittedName>
</protein>
<dbReference type="AlphaFoldDB" id="A0AAP2FK25"/>
<evidence type="ECO:0000313" key="1">
    <source>
        <dbReference type="EMBL" id="MBQ0600808.1"/>
    </source>
</evidence>
<keyword evidence="2" id="KW-1185">Reference proteome</keyword>
<dbReference type="EMBL" id="JAGKON010000013">
    <property type="protein sequence ID" value="MBQ0600808.1"/>
    <property type="molecule type" value="Genomic_DNA"/>
</dbReference>
<gene>
    <name evidence="1" type="ORF">J7S78_13505</name>
</gene>
<accession>A0AAP2FK25</accession>
<dbReference type="Pfam" id="PF11348">
    <property type="entry name" value="DUF3150"/>
    <property type="match status" value="1"/>
</dbReference>
<name>A0AAP2FK25_KLEOX</name>
<dbReference type="RefSeq" id="WP_210846215.1">
    <property type="nucleotide sequence ID" value="NZ_JAGKON010000013.1"/>
</dbReference>
<organism evidence="1 2">
    <name type="scientific">Klebsiella oxytoca</name>
    <dbReference type="NCBI Taxonomy" id="571"/>
    <lineage>
        <taxon>Bacteria</taxon>
        <taxon>Pseudomonadati</taxon>
        <taxon>Pseudomonadota</taxon>
        <taxon>Gammaproteobacteria</taxon>
        <taxon>Enterobacterales</taxon>
        <taxon>Enterobacteriaceae</taxon>
        <taxon>Klebsiella/Raoultella group</taxon>
        <taxon>Klebsiella</taxon>
    </lineage>
</organism>
<sequence length="477" mass="51315">MTNVSTNVNKVLESLILVSLSEIHGISGRKKLKREDFGEGVDLPPDVIVSLGSKKVIDPKLLNPFTQYKTKAHTLCAAVGIRFLGGYAVPADRVNDLISALNDVKTEFYIYKNVFLQSDFDSWIDRCEEKYRKILRDGASVDLEYMDNQIQFGFTAIHITPYGNSVIQDGIAGQIKSLTDEVFDEVSGLVDGFLKNLNQNAFTQHTINPLRRTAEKLASLGFISDSVNKLALYMGEMLNDVPVSGKVTGRKYSDILSLLNNLRDPQRAKSFVDLLNADSTNAQSATDDFIDLSGSAGIVSAGSVAPAHQSVPAVTSLPSTPVAVDSHIVDVGSYVPDEIYAESASVAPAIDTAQASEIAPAQKVETISPNAVARADDGFATDLPSGNEVIVEPVIDASPTPVAPASVVDDIAPAAVEGFRNVVVVDEPLFDDTKVNRDLPDHNAIEVVTVDAPEKTEVNNAVISSVFDDEEDGVFIF</sequence>
<proteinExistence type="predicted"/>